<sequence length="58" mass="6377">MSPVLVKSARTEIRADLVRLVARAAPDAVTRWGVVCELPHCHVRPLEVVASQACSVRR</sequence>
<dbReference type="KEGG" id="rop:ROP_pROB01-02700"/>
<name>C1BD25_RHOOB</name>
<accession>C1BD25</accession>
<geneLocation type="plasmid" evidence="1 2">
    <name>pROB01</name>
</geneLocation>
<reference evidence="1 2" key="1">
    <citation type="submission" date="2009-03" db="EMBL/GenBank/DDBJ databases">
        <title>Comparison of the complete genome sequences of Rhodococcus erythropolis PR4 and Rhodococcus opacus B4.</title>
        <authorList>
            <person name="Takarada H."/>
            <person name="Sekine M."/>
            <person name="Hosoyama A."/>
            <person name="Yamada R."/>
            <person name="Fujisawa T."/>
            <person name="Omata S."/>
            <person name="Shimizu A."/>
            <person name="Tsukatani N."/>
            <person name="Tanikawa S."/>
            <person name="Fujita N."/>
            <person name="Harayama S."/>
        </authorList>
    </citation>
    <scope>NUCLEOTIDE SEQUENCE [LARGE SCALE GENOMIC DNA]</scope>
    <source>
        <strain evidence="1 2">B4</strain>
        <plasmid evidence="1 2">pROB01</plasmid>
    </source>
</reference>
<evidence type="ECO:0000313" key="2">
    <source>
        <dbReference type="Proteomes" id="UP000002212"/>
    </source>
</evidence>
<dbReference type="EMBL" id="AP011116">
    <property type="protein sequence ID" value="BAH55769.1"/>
    <property type="molecule type" value="Genomic_DNA"/>
</dbReference>
<dbReference type="HOGENOM" id="CLU_2976348_0_0_11"/>
<dbReference type="AlphaFoldDB" id="C1BD25"/>
<dbReference type="Proteomes" id="UP000002212">
    <property type="component" value="Plasmid pROB01"/>
</dbReference>
<organism evidence="1 2">
    <name type="scientific">Rhodococcus opacus (strain B4)</name>
    <dbReference type="NCBI Taxonomy" id="632772"/>
    <lineage>
        <taxon>Bacteria</taxon>
        <taxon>Bacillati</taxon>
        <taxon>Actinomycetota</taxon>
        <taxon>Actinomycetes</taxon>
        <taxon>Mycobacteriales</taxon>
        <taxon>Nocardiaceae</taxon>
        <taxon>Rhodococcus</taxon>
    </lineage>
</organism>
<evidence type="ECO:0000313" key="1">
    <source>
        <dbReference type="EMBL" id="BAH55769.1"/>
    </source>
</evidence>
<gene>
    <name evidence="1" type="ordered locus">ROP_pROB01-02700</name>
</gene>
<keyword evidence="1" id="KW-0614">Plasmid</keyword>
<proteinExistence type="predicted"/>
<protein>
    <submittedName>
        <fullName evidence="1">Uncharacterized protein</fullName>
    </submittedName>
</protein>